<dbReference type="PROSITE" id="PS51257">
    <property type="entry name" value="PROKAR_LIPOPROTEIN"/>
    <property type="match status" value="1"/>
</dbReference>
<sequence length="142" mass="15854">MKKVLLTMTVLLSISMVSCKNSEKNSEAIENNESNSTKLMQNTLPSYAGEYFYSNDGAVLKGTHFIYAVTMDDMAKELGDKIAPIKKEEYDMVPVVVKGVVEVNPAYERGEKVWEQIITIKEIVSVSDAPAEIDIKIEEKKS</sequence>
<evidence type="ECO:0000256" key="1">
    <source>
        <dbReference type="SAM" id="SignalP"/>
    </source>
</evidence>
<dbReference type="Proteomes" id="UP001138686">
    <property type="component" value="Unassembled WGS sequence"/>
</dbReference>
<keyword evidence="1" id="KW-0732">Signal</keyword>
<dbReference type="AlphaFoldDB" id="A0A9X1FMK9"/>
<feature type="chain" id="PRO_5040832252" description="NlpE C-terminal OB domain-containing protein" evidence="1">
    <location>
        <begin position="20"/>
        <end position="142"/>
    </location>
</feature>
<gene>
    <name evidence="2" type="ORF">KXJ69_03195</name>
</gene>
<comment type="caution">
    <text evidence="2">The sequence shown here is derived from an EMBL/GenBank/DDBJ whole genome shotgun (WGS) entry which is preliminary data.</text>
</comment>
<protein>
    <recommendedName>
        <fullName evidence="4">NlpE C-terminal OB domain-containing protein</fullName>
    </recommendedName>
</protein>
<organism evidence="2 3">
    <name type="scientific">Halomarinibacterium sedimenti</name>
    <dbReference type="NCBI Taxonomy" id="2857106"/>
    <lineage>
        <taxon>Bacteria</taxon>
        <taxon>Pseudomonadati</taxon>
        <taxon>Bacteroidota</taxon>
        <taxon>Flavobacteriia</taxon>
        <taxon>Flavobacteriales</taxon>
        <taxon>Flavobacteriaceae</taxon>
        <taxon>Halomarinibacterium</taxon>
    </lineage>
</organism>
<proteinExistence type="predicted"/>
<evidence type="ECO:0000313" key="3">
    <source>
        <dbReference type="Proteomes" id="UP001138686"/>
    </source>
</evidence>
<dbReference type="EMBL" id="JAHWDP010000001">
    <property type="protein sequence ID" value="MBW2937095.1"/>
    <property type="molecule type" value="Genomic_DNA"/>
</dbReference>
<keyword evidence="3" id="KW-1185">Reference proteome</keyword>
<evidence type="ECO:0008006" key="4">
    <source>
        <dbReference type="Google" id="ProtNLM"/>
    </source>
</evidence>
<dbReference type="RefSeq" id="WP_219051196.1">
    <property type="nucleotide sequence ID" value="NZ_JAHWDP010000001.1"/>
</dbReference>
<feature type="signal peptide" evidence="1">
    <location>
        <begin position="1"/>
        <end position="19"/>
    </location>
</feature>
<reference evidence="2" key="1">
    <citation type="submission" date="2021-07" db="EMBL/GenBank/DDBJ databases">
        <title>Aureisphaera sp. CAU 1614 isolated from sea sediment.</title>
        <authorList>
            <person name="Kim W."/>
        </authorList>
    </citation>
    <scope>NUCLEOTIDE SEQUENCE</scope>
    <source>
        <strain evidence="2">CAU 1614</strain>
    </source>
</reference>
<accession>A0A9X1FMK9</accession>
<evidence type="ECO:0000313" key="2">
    <source>
        <dbReference type="EMBL" id="MBW2937095.1"/>
    </source>
</evidence>
<name>A0A9X1FMK9_9FLAO</name>